<accession>X0X569</accession>
<reference evidence="1" key="1">
    <citation type="journal article" date="2014" name="Front. Microbiol.">
        <title>High frequency of phylogenetically diverse reductive dehalogenase-homologous genes in deep subseafloor sedimentary metagenomes.</title>
        <authorList>
            <person name="Kawai M."/>
            <person name="Futagami T."/>
            <person name="Toyoda A."/>
            <person name="Takaki Y."/>
            <person name="Nishi S."/>
            <person name="Hori S."/>
            <person name="Arai W."/>
            <person name="Tsubouchi T."/>
            <person name="Morono Y."/>
            <person name="Uchiyama I."/>
            <person name="Ito T."/>
            <person name="Fujiyama A."/>
            <person name="Inagaki F."/>
            <person name="Takami H."/>
        </authorList>
    </citation>
    <scope>NUCLEOTIDE SEQUENCE</scope>
    <source>
        <strain evidence="1">Expedition CK06-06</strain>
    </source>
</reference>
<protein>
    <submittedName>
        <fullName evidence="1">Uncharacterized protein</fullName>
    </submittedName>
</protein>
<feature type="non-terminal residue" evidence="1">
    <location>
        <position position="1"/>
    </location>
</feature>
<organism evidence="1">
    <name type="scientific">marine sediment metagenome</name>
    <dbReference type="NCBI Taxonomy" id="412755"/>
    <lineage>
        <taxon>unclassified sequences</taxon>
        <taxon>metagenomes</taxon>
        <taxon>ecological metagenomes</taxon>
    </lineage>
</organism>
<dbReference type="EMBL" id="BARS01043317">
    <property type="protein sequence ID" value="GAG38379.1"/>
    <property type="molecule type" value="Genomic_DNA"/>
</dbReference>
<evidence type="ECO:0000313" key="1">
    <source>
        <dbReference type="EMBL" id="GAG38379.1"/>
    </source>
</evidence>
<dbReference type="AlphaFoldDB" id="X0X569"/>
<gene>
    <name evidence="1" type="ORF">S01H1_65602</name>
</gene>
<sequence>NYAPTARKQWQQQTGGNQEFDEWLREEKASEYFETHSLPGADWLGWHPSTDLEDVKLKYVETAGLDHHDFDLWGKRKQALAKKPYINDQLIAEMDEGSDYETSANVAENSKALSKMFSEYQTEVIQSELDANLDKDKYNIQVYDGRKELITKALKQMGV</sequence>
<name>X0X569_9ZZZZ</name>
<proteinExistence type="predicted"/>
<comment type="caution">
    <text evidence="1">The sequence shown here is derived from an EMBL/GenBank/DDBJ whole genome shotgun (WGS) entry which is preliminary data.</text>
</comment>